<keyword evidence="5 10" id="KW-0418">Kinase</keyword>
<evidence type="ECO:0000256" key="6">
    <source>
        <dbReference type="ARBA" id="ARBA00022840"/>
    </source>
</evidence>
<dbReference type="SUPFAM" id="SSF55785">
    <property type="entry name" value="PYP-like sensor domain (PAS domain)"/>
    <property type="match status" value="1"/>
</dbReference>
<dbReference type="SUPFAM" id="SSF55874">
    <property type="entry name" value="ATPase domain of HSP90 chaperone/DNA topoisomerase II/histidine kinase"/>
    <property type="match status" value="1"/>
</dbReference>
<dbReference type="EC" id="2.7.13.3" evidence="2"/>
<dbReference type="HOGENOM" id="CLU_000445_114_58_2"/>
<feature type="domain" description="Histidine kinase" evidence="8">
    <location>
        <begin position="137"/>
        <end position="348"/>
    </location>
</feature>
<dbReference type="Gene3D" id="3.30.565.10">
    <property type="entry name" value="Histidine kinase-like ATPase, C-terminal domain"/>
    <property type="match status" value="1"/>
</dbReference>
<dbReference type="PANTHER" id="PTHR44936:SF10">
    <property type="entry name" value="SENSOR PROTEIN RSTB"/>
    <property type="match status" value="1"/>
</dbReference>
<dbReference type="EMBL" id="HF582854">
    <property type="protein sequence ID" value="CCQ36988.1"/>
    <property type="molecule type" value="Genomic_DNA"/>
</dbReference>
<dbReference type="KEGG" id="nmo:Nmlp_2838"/>
<protein>
    <recommendedName>
        <fullName evidence="2">histidine kinase</fullName>
        <ecNumber evidence="2">2.7.13.3</ecNumber>
    </recommendedName>
</protein>
<dbReference type="InterPro" id="IPR013656">
    <property type="entry name" value="PAS_4"/>
</dbReference>
<dbReference type="OrthoDB" id="327291at2157"/>
<dbReference type="InterPro" id="IPR000014">
    <property type="entry name" value="PAS"/>
</dbReference>
<dbReference type="InterPro" id="IPR036890">
    <property type="entry name" value="HATPase_C_sf"/>
</dbReference>
<evidence type="ECO:0000259" key="9">
    <source>
        <dbReference type="PROSITE" id="PS50112"/>
    </source>
</evidence>
<dbReference type="eggNOG" id="arCOG02364">
    <property type="taxonomic scope" value="Archaea"/>
</dbReference>
<dbReference type="Gene3D" id="3.30.450.20">
    <property type="entry name" value="PAS domain"/>
    <property type="match status" value="1"/>
</dbReference>
<dbReference type="Pfam" id="PF02518">
    <property type="entry name" value="HATPase_c"/>
    <property type="match status" value="1"/>
</dbReference>
<evidence type="ECO:0000256" key="7">
    <source>
        <dbReference type="SAM" id="Coils"/>
    </source>
</evidence>
<dbReference type="PROSITE" id="PS50112">
    <property type="entry name" value="PAS"/>
    <property type="match status" value="1"/>
</dbReference>
<keyword evidence="3 10" id="KW-0808">Transferase</keyword>
<evidence type="ECO:0000313" key="11">
    <source>
        <dbReference type="Proteomes" id="UP000011867"/>
    </source>
</evidence>
<dbReference type="PANTHER" id="PTHR44936">
    <property type="entry name" value="SENSOR PROTEIN CREC"/>
    <property type="match status" value="1"/>
</dbReference>
<dbReference type="InterPro" id="IPR035965">
    <property type="entry name" value="PAS-like_dom_sf"/>
</dbReference>
<keyword evidence="7" id="KW-0175">Coiled coil</keyword>
<dbReference type="CDD" id="cd00130">
    <property type="entry name" value="PAS"/>
    <property type="match status" value="1"/>
</dbReference>
<gene>
    <name evidence="10" type="ordered locus">Nmlp_2838</name>
</gene>
<reference evidence="10 11" key="1">
    <citation type="journal article" date="2013" name="Genome Announc.">
        <title>Genome of the haloarchaeon Natronomonas moolapensis, a neutrophilic member of a previously haloalkaliphilic genus.</title>
        <authorList>
            <person name="Dyall-Smith M.L."/>
            <person name="Pfeiffer F."/>
            <person name="Oberwinkler T."/>
            <person name="Klee K."/>
            <person name="Rampp M."/>
            <person name="Palm P."/>
            <person name="Gross K."/>
            <person name="Schuster S.C."/>
            <person name="Oesterhelt D."/>
        </authorList>
    </citation>
    <scope>NUCLEOTIDE SEQUENCE [LARGE SCALE GENOMIC DNA]</scope>
    <source>
        <strain evidence="11">DSM 18674 / JCM 14361 / 8.8.11</strain>
    </source>
</reference>
<dbReference type="AlphaFoldDB" id="M1Y3A2"/>
<dbReference type="GeneID" id="14653315"/>
<dbReference type="GO" id="GO:0005524">
    <property type="term" value="F:ATP binding"/>
    <property type="evidence" value="ECO:0007669"/>
    <property type="project" value="UniProtKB-KW"/>
</dbReference>
<accession>M1Y3A2</accession>
<dbReference type="Proteomes" id="UP000011867">
    <property type="component" value="Chromosome"/>
</dbReference>
<feature type="coiled-coil region" evidence="7">
    <location>
        <begin position="167"/>
        <end position="194"/>
    </location>
</feature>
<evidence type="ECO:0000313" key="10">
    <source>
        <dbReference type="EMBL" id="CCQ36988.1"/>
    </source>
</evidence>
<evidence type="ECO:0000256" key="2">
    <source>
        <dbReference type="ARBA" id="ARBA00012438"/>
    </source>
</evidence>
<evidence type="ECO:0000259" key="8">
    <source>
        <dbReference type="PROSITE" id="PS50109"/>
    </source>
</evidence>
<dbReference type="SMART" id="SM00387">
    <property type="entry name" value="HATPase_c"/>
    <property type="match status" value="1"/>
</dbReference>
<name>M1Y3A2_NATM8</name>
<organism evidence="10 11">
    <name type="scientific">Natronomonas moolapensis (strain DSM 18674 / CECT 7526 / JCM 14361 / 8.8.11)</name>
    <dbReference type="NCBI Taxonomy" id="268739"/>
    <lineage>
        <taxon>Archaea</taxon>
        <taxon>Methanobacteriati</taxon>
        <taxon>Methanobacteriota</taxon>
        <taxon>Stenosarchaea group</taxon>
        <taxon>Halobacteria</taxon>
        <taxon>Halobacteriales</taxon>
        <taxon>Natronomonadaceae</taxon>
        <taxon>Natronomonas</taxon>
    </lineage>
</organism>
<evidence type="ECO:0000256" key="1">
    <source>
        <dbReference type="ARBA" id="ARBA00000085"/>
    </source>
</evidence>
<dbReference type="InterPro" id="IPR005467">
    <property type="entry name" value="His_kinase_dom"/>
</dbReference>
<comment type="catalytic activity">
    <reaction evidence="1">
        <text>ATP + protein L-histidine = ADP + protein N-phospho-L-histidine.</text>
        <dbReference type="EC" id="2.7.13.3"/>
    </reaction>
</comment>
<dbReference type="NCBIfam" id="TIGR00229">
    <property type="entry name" value="sensory_box"/>
    <property type="match status" value="1"/>
</dbReference>
<keyword evidence="4" id="KW-0547">Nucleotide-binding</keyword>
<feature type="domain" description="PAS" evidence="9">
    <location>
        <begin position="7"/>
        <end position="81"/>
    </location>
</feature>
<dbReference type="RefSeq" id="WP_015409753.1">
    <property type="nucleotide sequence ID" value="NC_020388.1"/>
</dbReference>
<dbReference type="Pfam" id="PF08448">
    <property type="entry name" value="PAS_4"/>
    <property type="match status" value="1"/>
</dbReference>
<dbReference type="InterPro" id="IPR050980">
    <property type="entry name" value="2C_sensor_his_kinase"/>
</dbReference>
<evidence type="ECO:0000256" key="4">
    <source>
        <dbReference type="ARBA" id="ARBA00022741"/>
    </source>
</evidence>
<evidence type="ECO:0000256" key="5">
    <source>
        <dbReference type="ARBA" id="ARBA00022777"/>
    </source>
</evidence>
<sequence>MLPDTASVDGLRYLIEHIQDAVVAFELVDGEPVVRGVNEAFTEQFGYPRDEVLGTKLNERIVPPWRREEASELDQRTADGEINYQQVQRQTASGLREFLYRGVPYADSEDIVDGYAVYTDLTETTQRERQLKVLNRLLRHNLRNKASVIGGNVELLLSGIDTGDERVERAGEEAREAATELRELSDEAMQINRVLDTRAAGATTVDVVPVLRNVVGRFRECHPSARIETDIPESSAVVVTTGFRGAIDGLVENAIEHNPASDPRVVVRIEPGPETEWLDLTVEDDGPLIPSAEREVITGESEITQTHHGRGLGLWLIKWTVERSGGRLSFEESDVGGNCVRLRLRRSEPLSAPDGADNGR</sequence>
<evidence type="ECO:0000256" key="3">
    <source>
        <dbReference type="ARBA" id="ARBA00022679"/>
    </source>
</evidence>
<keyword evidence="6" id="KW-0067">ATP-binding</keyword>
<dbReference type="PROSITE" id="PS50109">
    <property type="entry name" value="HIS_KIN"/>
    <property type="match status" value="1"/>
</dbReference>
<keyword evidence="11" id="KW-1185">Reference proteome</keyword>
<dbReference type="GO" id="GO:0004673">
    <property type="term" value="F:protein histidine kinase activity"/>
    <property type="evidence" value="ECO:0007669"/>
    <property type="project" value="UniProtKB-EC"/>
</dbReference>
<dbReference type="InterPro" id="IPR003594">
    <property type="entry name" value="HATPase_dom"/>
</dbReference>
<proteinExistence type="predicted"/>